<name>Q9A7L5_CAUVC</name>
<dbReference type="AlphaFoldDB" id="Q9A7L5"/>
<evidence type="ECO:0000313" key="3">
    <source>
        <dbReference type="Proteomes" id="UP000001816"/>
    </source>
</evidence>
<dbReference type="EMBL" id="AE005673">
    <property type="protein sequence ID" value="AAK23683.1"/>
    <property type="molecule type" value="Genomic_DNA"/>
</dbReference>
<accession>Q9A7L5</accession>
<dbReference type="STRING" id="190650.CC_1707"/>
<sequence>MPHNYAGKKHGLLALPRATFLQQQTWRSVMLQRKFDYLDAIAPATAARKRPELRVANDHDAPVTSAARTLQSELGRVFAQESSWSVRRTVAIGVVFHLGIFCALGLAAGGALSQFAH</sequence>
<keyword evidence="1" id="KW-0812">Transmembrane</keyword>
<keyword evidence="3" id="KW-1185">Reference proteome</keyword>
<dbReference type="Proteomes" id="UP000001816">
    <property type="component" value="Chromosome"/>
</dbReference>
<organism evidence="2 3">
    <name type="scientific">Caulobacter vibrioides (strain ATCC 19089 / CIP 103742 / CB 15)</name>
    <name type="common">Caulobacter crescentus</name>
    <dbReference type="NCBI Taxonomy" id="190650"/>
    <lineage>
        <taxon>Bacteria</taxon>
        <taxon>Pseudomonadati</taxon>
        <taxon>Pseudomonadota</taxon>
        <taxon>Alphaproteobacteria</taxon>
        <taxon>Caulobacterales</taxon>
        <taxon>Caulobacteraceae</taxon>
        <taxon>Caulobacter</taxon>
    </lineage>
</organism>
<feature type="transmembrane region" description="Helical" evidence="1">
    <location>
        <begin position="90"/>
        <end position="112"/>
    </location>
</feature>
<dbReference type="KEGG" id="ccr:CC_1707"/>
<dbReference type="BioCyc" id="CAULO:CC1707-MONOMER"/>
<reference evidence="2 3" key="1">
    <citation type="journal article" date="2001" name="Proc. Natl. Acad. Sci. U.S.A.">
        <title>Complete genome sequence of Caulobacter crescentus.</title>
        <authorList>
            <person name="Nierman W.C."/>
            <person name="Feldblyum T.V."/>
            <person name="Laub M.T."/>
            <person name="Paulsen I.T."/>
            <person name="Nelson K.E."/>
            <person name="Eisen J.A."/>
            <person name="Heidelberg J.F."/>
            <person name="Alley M.R."/>
            <person name="Ohta N."/>
            <person name="Maddock J.R."/>
            <person name="Potocka I."/>
            <person name="Nelson W.C."/>
            <person name="Newton A."/>
            <person name="Stephens C."/>
            <person name="Phadke N.D."/>
            <person name="Ely B."/>
            <person name="DeBoy R.T."/>
            <person name="Dodson R.J."/>
            <person name="Durkin A.S."/>
            <person name="Gwinn M.L."/>
            <person name="Haft D.H."/>
            <person name="Kolonay J.F."/>
            <person name="Smit J."/>
            <person name="Craven M.B."/>
            <person name="Khouri H."/>
            <person name="Shetty J."/>
            <person name="Berry K."/>
            <person name="Utterback T."/>
            <person name="Tran K."/>
            <person name="Wolf A."/>
            <person name="Vamathevan J."/>
            <person name="Ermolaeva M."/>
            <person name="White O."/>
            <person name="Salzberg S.L."/>
            <person name="Venter J.C."/>
            <person name="Shapiro L."/>
            <person name="Fraser C.M."/>
        </authorList>
    </citation>
    <scope>NUCLEOTIDE SEQUENCE [LARGE SCALE GENOMIC DNA]</scope>
    <source>
        <strain evidence="3">ATCC 19089 / CB15</strain>
    </source>
</reference>
<dbReference type="HOGENOM" id="CLU_168104_0_0_5"/>
<gene>
    <name evidence="2" type="ordered locus">CC_1707</name>
</gene>
<proteinExistence type="predicted"/>
<evidence type="ECO:0000313" key="2">
    <source>
        <dbReference type="EMBL" id="AAK23683.1"/>
    </source>
</evidence>
<protein>
    <submittedName>
        <fullName evidence="2">Uncharacterized protein</fullName>
    </submittedName>
</protein>
<keyword evidence="1" id="KW-0472">Membrane</keyword>
<keyword evidence="1" id="KW-1133">Transmembrane helix</keyword>
<dbReference type="PIR" id="G87460">
    <property type="entry name" value="G87460"/>
</dbReference>
<dbReference type="EnsemblBacteria" id="AAK23683">
    <property type="protein sequence ID" value="AAK23683"/>
    <property type="gene ID" value="CC_1707"/>
</dbReference>
<evidence type="ECO:0000256" key="1">
    <source>
        <dbReference type="SAM" id="Phobius"/>
    </source>
</evidence>
<dbReference type="PATRIC" id="fig|190650.5.peg.1735"/>